<keyword evidence="3" id="KW-1185">Reference proteome</keyword>
<dbReference type="HOGENOM" id="CLU_2296012_0_0_1"/>
<evidence type="ECO:0000313" key="2">
    <source>
        <dbReference type="EnsemblPlants" id="OBART06G19050.2"/>
    </source>
</evidence>
<dbReference type="Gramene" id="OBART06G19050.2">
    <property type="protein sequence ID" value="OBART06G19050.2"/>
    <property type="gene ID" value="OBART06G19050"/>
</dbReference>
<name>A0A0D3GI15_9ORYZ</name>
<dbReference type="AlphaFoldDB" id="A0A0D3GI15"/>
<proteinExistence type="predicted"/>
<protein>
    <submittedName>
        <fullName evidence="2">Uncharacterized protein</fullName>
    </submittedName>
</protein>
<evidence type="ECO:0000256" key="1">
    <source>
        <dbReference type="SAM" id="MobiDB-lite"/>
    </source>
</evidence>
<organism evidence="2">
    <name type="scientific">Oryza barthii</name>
    <dbReference type="NCBI Taxonomy" id="65489"/>
    <lineage>
        <taxon>Eukaryota</taxon>
        <taxon>Viridiplantae</taxon>
        <taxon>Streptophyta</taxon>
        <taxon>Embryophyta</taxon>
        <taxon>Tracheophyta</taxon>
        <taxon>Spermatophyta</taxon>
        <taxon>Magnoliopsida</taxon>
        <taxon>Liliopsida</taxon>
        <taxon>Poales</taxon>
        <taxon>Poaceae</taxon>
        <taxon>BOP clade</taxon>
        <taxon>Oryzoideae</taxon>
        <taxon>Oryzeae</taxon>
        <taxon>Oryzinae</taxon>
        <taxon>Oryza</taxon>
    </lineage>
</organism>
<dbReference type="PaxDb" id="65489-OBART06G19050.2"/>
<reference evidence="2" key="2">
    <citation type="submission" date="2015-03" db="UniProtKB">
        <authorList>
            <consortium name="EnsemblPlants"/>
        </authorList>
    </citation>
    <scope>IDENTIFICATION</scope>
</reference>
<dbReference type="Proteomes" id="UP000026960">
    <property type="component" value="Chromosome 6"/>
</dbReference>
<feature type="region of interest" description="Disordered" evidence="1">
    <location>
        <begin position="1"/>
        <end position="28"/>
    </location>
</feature>
<accession>A0A0D3GI15</accession>
<evidence type="ECO:0000313" key="3">
    <source>
        <dbReference type="Proteomes" id="UP000026960"/>
    </source>
</evidence>
<reference evidence="2" key="1">
    <citation type="journal article" date="2009" name="Rice">
        <title>De Novo Next Generation Sequencing of Plant Genomes.</title>
        <authorList>
            <person name="Rounsley S."/>
            <person name="Marri P.R."/>
            <person name="Yu Y."/>
            <person name="He R."/>
            <person name="Sisneros N."/>
            <person name="Goicoechea J.L."/>
            <person name="Lee S.J."/>
            <person name="Angelova A."/>
            <person name="Kudrna D."/>
            <person name="Luo M."/>
            <person name="Affourtit J."/>
            <person name="Desany B."/>
            <person name="Knight J."/>
            <person name="Niazi F."/>
            <person name="Egholm M."/>
            <person name="Wing R.A."/>
        </authorList>
    </citation>
    <scope>NUCLEOTIDE SEQUENCE [LARGE SCALE GENOMIC DNA]</scope>
    <source>
        <strain evidence="2">cv. IRGC 105608</strain>
    </source>
</reference>
<feature type="compositionally biased region" description="Acidic residues" evidence="1">
    <location>
        <begin position="1"/>
        <end position="10"/>
    </location>
</feature>
<dbReference type="EnsemblPlants" id="OBART06G19050.2">
    <property type="protein sequence ID" value="OBART06G19050.2"/>
    <property type="gene ID" value="OBART06G19050"/>
</dbReference>
<sequence length="101" mass="11164">MADGEEEEEAHDWRRSRAASPSARGSRRSVVWQYLLSTCQQGVQRCSSDLDALRKHPSLKISVQVSGSTHDLDIHISLSISISLFYHANIAMNPAVKTKGS</sequence>